<dbReference type="GO" id="GO:0008253">
    <property type="term" value="F:5'-nucleotidase activity"/>
    <property type="evidence" value="ECO:0007669"/>
    <property type="project" value="InterPro"/>
</dbReference>
<comment type="similarity">
    <text evidence="1">Belongs to the 5'(3')-deoxyribonucleotidase family.</text>
</comment>
<feature type="active site" description="Proton donor" evidence="2">
    <location>
        <position position="2"/>
    </location>
</feature>
<evidence type="ECO:0000256" key="1">
    <source>
        <dbReference type="ARBA" id="ARBA00009589"/>
    </source>
</evidence>
<evidence type="ECO:0000313" key="4">
    <source>
        <dbReference type="Proteomes" id="UP000321820"/>
    </source>
</evidence>
<organism evidence="3 4">
    <name type="scientific">Terriglobus albidus</name>
    <dbReference type="NCBI Taxonomy" id="1592106"/>
    <lineage>
        <taxon>Bacteria</taxon>
        <taxon>Pseudomonadati</taxon>
        <taxon>Acidobacteriota</taxon>
        <taxon>Terriglobia</taxon>
        <taxon>Terriglobales</taxon>
        <taxon>Acidobacteriaceae</taxon>
        <taxon>Terriglobus</taxon>
    </lineage>
</organism>
<dbReference type="GO" id="GO:0009223">
    <property type="term" value="P:pyrimidine deoxyribonucleotide catabolic process"/>
    <property type="evidence" value="ECO:0007669"/>
    <property type="project" value="TreeGrafter"/>
</dbReference>
<sequence length="182" mass="20993">MDEVMADTLSEHIARYNRDHGEQITKEDLTGKWLWDVVAVDRHHVLQQYLSSEDFFADLPIMEDAQRVIQALQARYEVFIASAAMEVPSSFAAKFRWLERHFPFLPPSHIVFCGDKGIIDADYLIDDNPRQFRRFKGEGILFTSPHNKLIKGYRRVNNWLDVEELFLGSAVGSAGLQEKLIP</sequence>
<dbReference type="InterPro" id="IPR010708">
    <property type="entry name" value="5'(3')-deoxyribonucleotidase"/>
</dbReference>
<protein>
    <submittedName>
        <fullName evidence="3">5'-3'-deoxyribonucleotidase</fullName>
    </submittedName>
</protein>
<evidence type="ECO:0000256" key="2">
    <source>
        <dbReference type="PIRSR" id="PIRSR610708-1"/>
    </source>
</evidence>
<keyword evidence="4" id="KW-1185">Reference proteome</keyword>
<dbReference type="SUPFAM" id="SSF56784">
    <property type="entry name" value="HAD-like"/>
    <property type="match status" value="1"/>
</dbReference>
<dbReference type="Gene3D" id="1.10.40.40">
    <property type="entry name" value="Deoxyribonucleotidase, domain 2"/>
    <property type="match status" value="1"/>
</dbReference>
<dbReference type="InterPro" id="IPR036412">
    <property type="entry name" value="HAD-like_sf"/>
</dbReference>
<name>A0A5B9EM68_9BACT</name>
<dbReference type="Proteomes" id="UP000321820">
    <property type="component" value="Chromosome"/>
</dbReference>
<dbReference type="Pfam" id="PF06941">
    <property type="entry name" value="NT5C"/>
    <property type="match status" value="1"/>
</dbReference>
<proteinExistence type="inferred from homology"/>
<reference evidence="3 4" key="1">
    <citation type="submission" date="2019-08" db="EMBL/GenBank/DDBJ databases">
        <title>Complete genome sequence of Terriglobus albidus strain ORNL.</title>
        <authorList>
            <person name="Podar M."/>
        </authorList>
    </citation>
    <scope>NUCLEOTIDE SEQUENCE [LARGE SCALE GENOMIC DNA]</scope>
    <source>
        <strain evidence="3 4">ORNL</strain>
    </source>
</reference>
<dbReference type="EMBL" id="CP042806">
    <property type="protein sequence ID" value="QEE31537.1"/>
    <property type="molecule type" value="Genomic_DNA"/>
</dbReference>
<dbReference type="InterPro" id="IPR023214">
    <property type="entry name" value="HAD_sf"/>
</dbReference>
<dbReference type="Gene3D" id="3.40.50.1000">
    <property type="entry name" value="HAD superfamily/HAD-like"/>
    <property type="match status" value="1"/>
</dbReference>
<evidence type="ECO:0000313" key="3">
    <source>
        <dbReference type="EMBL" id="QEE31537.1"/>
    </source>
</evidence>
<dbReference type="OrthoDB" id="278110at2"/>
<dbReference type="AlphaFoldDB" id="A0A5B9EM68"/>
<dbReference type="KEGG" id="talb:FTW19_25345"/>
<dbReference type="PANTHER" id="PTHR16504">
    <property type="entry name" value="5'(3')-DEOXYRIBONUCLEOTIDASE"/>
    <property type="match status" value="1"/>
</dbReference>
<accession>A0A5B9EM68</accession>
<dbReference type="PANTHER" id="PTHR16504:SF4">
    <property type="entry name" value="5'(3')-DEOXYRIBONUCLEOTIDASE"/>
    <property type="match status" value="1"/>
</dbReference>
<gene>
    <name evidence="3" type="ORF">FTW19_25345</name>
</gene>